<comment type="caution">
    <text evidence="5">The sequence shown here is derived from an EMBL/GenBank/DDBJ whole genome shotgun (WGS) entry which is preliminary data.</text>
</comment>
<evidence type="ECO:0000313" key="5">
    <source>
        <dbReference type="EMBL" id="KAF0313459.1"/>
    </source>
</evidence>
<evidence type="ECO:0000256" key="2">
    <source>
        <dbReference type="SAM" id="Coils"/>
    </source>
</evidence>
<feature type="domain" description="DH" evidence="4">
    <location>
        <begin position="1"/>
        <end position="71"/>
    </location>
</feature>
<dbReference type="PROSITE" id="PS50010">
    <property type="entry name" value="DH_2"/>
    <property type="match status" value="1"/>
</dbReference>
<dbReference type="InterPro" id="IPR035899">
    <property type="entry name" value="DBL_dom_sf"/>
</dbReference>
<name>A0A6A4X7L7_AMPAM</name>
<dbReference type="Proteomes" id="UP000440578">
    <property type="component" value="Unassembled WGS sequence"/>
</dbReference>
<dbReference type="Gene3D" id="2.30.29.30">
    <property type="entry name" value="Pleckstrin-homology domain (PH domain)/Phosphotyrosine-binding domain (PTB)"/>
    <property type="match status" value="1"/>
</dbReference>
<evidence type="ECO:0000256" key="1">
    <source>
        <dbReference type="ARBA" id="ARBA00022658"/>
    </source>
</evidence>
<evidence type="ECO:0000313" key="6">
    <source>
        <dbReference type="Proteomes" id="UP000440578"/>
    </source>
</evidence>
<evidence type="ECO:0000259" key="4">
    <source>
        <dbReference type="PROSITE" id="PS50010"/>
    </source>
</evidence>
<keyword evidence="6" id="KW-1185">Reference proteome</keyword>
<dbReference type="InterPro" id="IPR000219">
    <property type="entry name" value="DH_dom"/>
</dbReference>
<sequence>MEEANPPLLNPTKISVIFKRVPEILQCHTLFRIALAEAVKQWDAEERIGDVFVASFSKAIVLDIYSDFINNFSDLLKHTPQGHHDRMSLQLALTQLESLAEMLNERKRESEQFKAFRETLRRLNGKFSMRSLADTNRYLLREDNATRLEFGTNGTITKSKNRRLFLLNDLVVCVSVAGKTAEDAAAPDRLTLKWSVPVTDVEIQETSTSLTLSHVITATAARPPGGARGPDEPADRRRGGQRPQ</sequence>
<dbReference type="OrthoDB" id="28697at2759"/>
<dbReference type="PANTHER" id="PTHR12877:SF7">
    <property type="entry name" value="RHO GUANINE NUCLEOTIDE EXCHANGE FACTOR 10-LIKE PROTEIN"/>
    <property type="match status" value="1"/>
</dbReference>
<dbReference type="AlphaFoldDB" id="A0A6A4X7L7"/>
<keyword evidence="1" id="KW-0344">Guanine-nucleotide releasing factor</keyword>
<dbReference type="GO" id="GO:0005085">
    <property type="term" value="F:guanyl-nucleotide exchange factor activity"/>
    <property type="evidence" value="ECO:0007669"/>
    <property type="project" value="UniProtKB-KW"/>
</dbReference>
<dbReference type="GO" id="GO:0051496">
    <property type="term" value="P:positive regulation of stress fiber assembly"/>
    <property type="evidence" value="ECO:0007669"/>
    <property type="project" value="TreeGrafter"/>
</dbReference>
<dbReference type="Pfam" id="PF00621">
    <property type="entry name" value="RhoGEF"/>
    <property type="match status" value="1"/>
</dbReference>
<protein>
    <submittedName>
        <fullName evidence="5">Rho guanine nucleotide exchange factor 10</fullName>
    </submittedName>
</protein>
<feature type="coiled-coil region" evidence="2">
    <location>
        <begin position="86"/>
        <end position="119"/>
    </location>
</feature>
<dbReference type="EMBL" id="VIIS01000090">
    <property type="protein sequence ID" value="KAF0313459.1"/>
    <property type="molecule type" value="Genomic_DNA"/>
</dbReference>
<proteinExistence type="predicted"/>
<dbReference type="InterPro" id="IPR039919">
    <property type="entry name" value="ARHGEF10/ARHGEF17"/>
</dbReference>
<feature type="compositionally biased region" description="Basic and acidic residues" evidence="3">
    <location>
        <begin position="229"/>
        <end position="238"/>
    </location>
</feature>
<keyword evidence="2" id="KW-0175">Coiled coil</keyword>
<dbReference type="Gene3D" id="1.20.900.10">
    <property type="entry name" value="Dbl homology (DH) domain"/>
    <property type="match status" value="2"/>
</dbReference>
<feature type="region of interest" description="Disordered" evidence="3">
    <location>
        <begin position="218"/>
        <end position="244"/>
    </location>
</feature>
<dbReference type="Pfam" id="PF19057">
    <property type="entry name" value="PH_19"/>
    <property type="match status" value="1"/>
</dbReference>
<evidence type="ECO:0000256" key="3">
    <source>
        <dbReference type="SAM" id="MobiDB-lite"/>
    </source>
</evidence>
<reference evidence="5 6" key="1">
    <citation type="submission" date="2019-07" db="EMBL/GenBank/DDBJ databases">
        <title>Draft genome assembly of a fouling barnacle, Amphibalanus amphitrite (Darwin, 1854): The first reference genome for Thecostraca.</title>
        <authorList>
            <person name="Kim W."/>
        </authorList>
    </citation>
    <scope>NUCLEOTIDE SEQUENCE [LARGE SCALE GENOMIC DNA]</scope>
    <source>
        <strain evidence="5">SNU_AA5</strain>
        <tissue evidence="5">Soma without cirri and trophi</tissue>
    </source>
</reference>
<accession>A0A6A4X7L7</accession>
<dbReference type="SUPFAM" id="SSF48065">
    <property type="entry name" value="DBL homology domain (DH-domain)"/>
    <property type="match status" value="1"/>
</dbReference>
<dbReference type="PANTHER" id="PTHR12877">
    <property type="entry name" value="RHO GUANINE NUCLEOTIDE EXCHANGE FACTOR"/>
    <property type="match status" value="1"/>
</dbReference>
<organism evidence="5 6">
    <name type="scientific">Amphibalanus amphitrite</name>
    <name type="common">Striped barnacle</name>
    <name type="synonym">Balanus amphitrite</name>
    <dbReference type="NCBI Taxonomy" id="1232801"/>
    <lineage>
        <taxon>Eukaryota</taxon>
        <taxon>Metazoa</taxon>
        <taxon>Ecdysozoa</taxon>
        <taxon>Arthropoda</taxon>
        <taxon>Crustacea</taxon>
        <taxon>Multicrustacea</taxon>
        <taxon>Cirripedia</taxon>
        <taxon>Thoracica</taxon>
        <taxon>Thoracicalcarea</taxon>
        <taxon>Balanomorpha</taxon>
        <taxon>Balanoidea</taxon>
        <taxon>Balanidae</taxon>
        <taxon>Amphibalaninae</taxon>
        <taxon>Amphibalanus</taxon>
    </lineage>
</organism>
<gene>
    <name evidence="5" type="primary">ARHGEF10_1</name>
    <name evidence="5" type="ORF">FJT64_015994</name>
</gene>
<dbReference type="InterPro" id="IPR011993">
    <property type="entry name" value="PH-like_dom_sf"/>
</dbReference>
<dbReference type="GO" id="GO:0030036">
    <property type="term" value="P:actin cytoskeleton organization"/>
    <property type="evidence" value="ECO:0007669"/>
    <property type="project" value="TreeGrafter"/>
</dbReference>